<sequence>MSPTAGDHSYRDFIDVQQPMYRSDTELLDELTEGDRNTPYELANGRYRENVIRLQLKDLRRLGLARRAGHEFYEITEYGEDVLRDAEPLPLSNGLFDVEAIVPEKYPSDEWRIQDFSEIDGPTIKRINYDIIEDSTEVYGWVRDSPERTRTRIRGVADTDIHRLIREFPTHDPLPAQCAHWVRAFTGLHFFPDANHRTATNTLEYIVEQNGGPATDLIRPEIRRVVLLSKYTRTLKTDNRFNTLWERDEHFYLWYRYFTRALTDQLERRRPDDPPTELLDSCLQDIRGRLAEFGE</sequence>
<dbReference type="RefSeq" id="WP_207287813.1">
    <property type="nucleotide sequence ID" value="NZ_CP071462.1"/>
</dbReference>
<accession>A0A8A2V8H5</accession>
<reference evidence="2 3" key="1">
    <citation type="submission" date="2021-03" db="EMBL/GenBank/DDBJ databases">
        <title>Haloterrigena longa sp. nov. and Haloterrigena limicola sp. nov., extremely halophilic archaea isolated from a salt lake.</title>
        <authorList>
            <person name="Henglin C."/>
        </authorList>
    </citation>
    <scope>NUCLEOTIDE SEQUENCE [LARGE SCALE GENOMIC DNA]</scope>
    <source>
        <strain evidence="2 3">KZCA68</strain>
    </source>
</reference>
<proteinExistence type="predicted"/>
<dbReference type="Gene3D" id="1.10.10.10">
    <property type="entry name" value="Winged helix-like DNA-binding domain superfamily/Winged helix DNA-binding domain"/>
    <property type="match status" value="1"/>
</dbReference>
<dbReference type="AlphaFoldDB" id="A0A8A2V8H5"/>
<feature type="domain" description="Fido" evidence="1">
    <location>
        <begin position="119"/>
        <end position="257"/>
    </location>
</feature>
<dbReference type="EMBL" id="CP071462">
    <property type="protein sequence ID" value="QSW98203.1"/>
    <property type="molecule type" value="Genomic_DNA"/>
</dbReference>
<dbReference type="InterPro" id="IPR003812">
    <property type="entry name" value="Fido"/>
</dbReference>
<dbReference type="PROSITE" id="PS51459">
    <property type="entry name" value="FIDO"/>
    <property type="match status" value="1"/>
</dbReference>
<dbReference type="KEGG" id="hakz:J0X25_12395"/>
<evidence type="ECO:0000313" key="2">
    <source>
        <dbReference type="EMBL" id="QSW98203.1"/>
    </source>
</evidence>
<protein>
    <recommendedName>
        <fullName evidence="1">Fido domain-containing protein</fullName>
    </recommendedName>
</protein>
<dbReference type="InterPro" id="IPR036597">
    <property type="entry name" value="Fido-like_dom_sf"/>
</dbReference>
<dbReference type="Proteomes" id="UP000663203">
    <property type="component" value="Chromosome"/>
</dbReference>
<organism evidence="2 3">
    <name type="scientific">Haloterrigena alkaliphila</name>
    <dbReference type="NCBI Taxonomy" id="2816475"/>
    <lineage>
        <taxon>Archaea</taxon>
        <taxon>Methanobacteriati</taxon>
        <taxon>Methanobacteriota</taxon>
        <taxon>Stenosarchaea group</taxon>
        <taxon>Halobacteria</taxon>
        <taxon>Halobacteriales</taxon>
        <taxon>Natrialbaceae</taxon>
        <taxon>Haloterrigena</taxon>
    </lineage>
</organism>
<gene>
    <name evidence="2" type="ORF">J0X25_12395</name>
</gene>
<dbReference type="SUPFAM" id="SSF140931">
    <property type="entry name" value="Fic-like"/>
    <property type="match status" value="1"/>
</dbReference>
<evidence type="ECO:0000313" key="3">
    <source>
        <dbReference type="Proteomes" id="UP000663203"/>
    </source>
</evidence>
<dbReference type="GeneID" id="63188118"/>
<dbReference type="InterPro" id="IPR036388">
    <property type="entry name" value="WH-like_DNA-bd_sf"/>
</dbReference>
<name>A0A8A2V8H5_9EURY</name>
<keyword evidence="3" id="KW-1185">Reference proteome</keyword>
<evidence type="ECO:0000259" key="1">
    <source>
        <dbReference type="PROSITE" id="PS51459"/>
    </source>
</evidence>